<evidence type="ECO:0000256" key="1">
    <source>
        <dbReference type="ARBA" id="ARBA00004651"/>
    </source>
</evidence>
<evidence type="ECO:0000256" key="5">
    <source>
        <dbReference type="ARBA" id="ARBA00022960"/>
    </source>
</evidence>
<dbReference type="EMBL" id="FNAP01000008">
    <property type="protein sequence ID" value="SDE55678.1"/>
    <property type="molecule type" value="Genomic_DNA"/>
</dbReference>
<feature type="transmembrane region" description="Helical" evidence="8">
    <location>
        <begin position="12"/>
        <end position="31"/>
    </location>
</feature>
<keyword evidence="3" id="KW-1003">Cell membrane</keyword>
<dbReference type="OrthoDB" id="7161178at2"/>
<keyword evidence="10" id="KW-1185">Reference proteome</keyword>
<feature type="transmembrane region" description="Helical" evidence="8">
    <location>
        <begin position="75"/>
        <end position="96"/>
    </location>
</feature>
<keyword evidence="7 8" id="KW-0472">Membrane</keyword>
<dbReference type="GO" id="GO:0005886">
    <property type="term" value="C:plasma membrane"/>
    <property type="evidence" value="ECO:0007669"/>
    <property type="project" value="UniProtKB-SubCell"/>
</dbReference>
<protein>
    <submittedName>
        <fullName evidence="9">Rod shape-determining protein MreD</fullName>
    </submittedName>
</protein>
<dbReference type="STRING" id="69960.SAMN05421720_10858"/>
<evidence type="ECO:0000256" key="7">
    <source>
        <dbReference type="ARBA" id="ARBA00023136"/>
    </source>
</evidence>
<comment type="subcellular location">
    <subcellularLocation>
        <location evidence="1">Cell membrane</location>
        <topology evidence="1">Multi-pass membrane protein</topology>
    </subcellularLocation>
</comment>
<feature type="transmembrane region" description="Helical" evidence="8">
    <location>
        <begin position="38"/>
        <end position="55"/>
    </location>
</feature>
<feature type="transmembrane region" description="Helical" evidence="8">
    <location>
        <begin position="108"/>
        <end position="132"/>
    </location>
</feature>
<dbReference type="AlphaFoldDB" id="A0A1G7DW30"/>
<keyword evidence="4 8" id="KW-0812">Transmembrane</keyword>
<feature type="transmembrane region" description="Helical" evidence="8">
    <location>
        <begin position="138"/>
        <end position="160"/>
    </location>
</feature>
<comment type="similarity">
    <text evidence="2">Belongs to the MreD family.</text>
</comment>
<dbReference type="InterPro" id="IPR007227">
    <property type="entry name" value="Cell_shape_determining_MreD"/>
</dbReference>
<organism evidence="9 10">
    <name type="scientific">Rhodospira trueperi</name>
    <dbReference type="NCBI Taxonomy" id="69960"/>
    <lineage>
        <taxon>Bacteria</taxon>
        <taxon>Pseudomonadati</taxon>
        <taxon>Pseudomonadota</taxon>
        <taxon>Alphaproteobacteria</taxon>
        <taxon>Rhodospirillales</taxon>
        <taxon>Rhodospirillaceae</taxon>
        <taxon>Rhodospira</taxon>
    </lineage>
</organism>
<evidence type="ECO:0000256" key="2">
    <source>
        <dbReference type="ARBA" id="ARBA00007776"/>
    </source>
</evidence>
<sequence>MRPTVLQTLDHGVRRLVPFTLCLILLLLAVVPMTAPGFLRSAPLVTVMCVYFWAVHRPDMMGYLGGFSLGLLEDLLMHTPLGVSSLVLMLVQFVVLTQYRFFVGKPFLIIWWALALIALGAILLKALIIAALTGHVVAPSAVFSSYGLTLLLYPPLAWVFSRAERLLIRAT</sequence>
<keyword evidence="5" id="KW-0133">Cell shape</keyword>
<gene>
    <name evidence="9" type="ORF">SAMN05421720_10858</name>
</gene>
<proteinExistence type="inferred from homology"/>
<evidence type="ECO:0000256" key="3">
    <source>
        <dbReference type="ARBA" id="ARBA00022475"/>
    </source>
</evidence>
<dbReference type="NCBIfam" id="TIGR03426">
    <property type="entry name" value="shape_MreD"/>
    <property type="match status" value="1"/>
</dbReference>
<evidence type="ECO:0000256" key="4">
    <source>
        <dbReference type="ARBA" id="ARBA00022692"/>
    </source>
</evidence>
<name>A0A1G7DW30_9PROT</name>
<dbReference type="Proteomes" id="UP000199412">
    <property type="component" value="Unassembled WGS sequence"/>
</dbReference>
<keyword evidence="6 8" id="KW-1133">Transmembrane helix</keyword>
<evidence type="ECO:0000313" key="10">
    <source>
        <dbReference type="Proteomes" id="UP000199412"/>
    </source>
</evidence>
<evidence type="ECO:0000313" key="9">
    <source>
        <dbReference type="EMBL" id="SDE55678.1"/>
    </source>
</evidence>
<reference evidence="9 10" key="1">
    <citation type="submission" date="2016-10" db="EMBL/GenBank/DDBJ databases">
        <authorList>
            <person name="de Groot N.N."/>
        </authorList>
    </citation>
    <scope>NUCLEOTIDE SEQUENCE [LARGE SCALE GENOMIC DNA]</scope>
    <source>
        <strain evidence="9 10">ATCC 700224</strain>
    </source>
</reference>
<evidence type="ECO:0000256" key="6">
    <source>
        <dbReference type="ARBA" id="ARBA00022989"/>
    </source>
</evidence>
<accession>A0A1G7DW30</accession>
<dbReference type="Pfam" id="PF04093">
    <property type="entry name" value="MreD"/>
    <property type="match status" value="1"/>
</dbReference>
<dbReference type="RefSeq" id="WP_092786404.1">
    <property type="nucleotide sequence ID" value="NZ_FNAP01000008.1"/>
</dbReference>
<dbReference type="GO" id="GO:0008360">
    <property type="term" value="P:regulation of cell shape"/>
    <property type="evidence" value="ECO:0007669"/>
    <property type="project" value="UniProtKB-KW"/>
</dbReference>
<evidence type="ECO:0000256" key="8">
    <source>
        <dbReference type="SAM" id="Phobius"/>
    </source>
</evidence>